<sequence>MDIQKEREAFEDQITRDGFVEFSGYSFQKDECDEYIDERVECAWFAYKQAFSRAMEQSQNVAVPEGFVLVQKLLSDELADALASDAFNNIQSMFDYEHRDSPALQREQFRLRWCKNKARELQENYKMLIEAQEQGHD</sequence>
<evidence type="ECO:0000313" key="2">
    <source>
        <dbReference type="Proteomes" id="UP000280271"/>
    </source>
</evidence>
<dbReference type="RefSeq" id="WP_121523614.1">
    <property type="nucleotide sequence ID" value="NZ_RCHC01000021.1"/>
</dbReference>
<gene>
    <name evidence="1" type="ORF">D9K81_15310</name>
</gene>
<protein>
    <recommendedName>
        <fullName evidence="3">DUF4376 domain-containing protein</fullName>
    </recommendedName>
</protein>
<accession>A0ABX9TSW8</accession>
<organism evidence="1 2">
    <name type="scientific">Acinetobacter chengduensis</name>
    <dbReference type="NCBI Taxonomy" id="2420890"/>
    <lineage>
        <taxon>Bacteria</taxon>
        <taxon>Pseudomonadati</taxon>
        <taxon>Pseudomonadota</taxon>
        <taxon>Gammaproteobacteria</taxon>
        <taxon>Moraxellales</taxon>
        <taxon>Moraxellaceae</taxon>
        <taxon>Acinetobacter</taxon>
    </lineage>
</organism>
<name>A0ABX9TSW8_9GAMM</name>
<proteinExistence type="predicted"/>
<dbReference type="Proteomes" id="UP000280271">
    <property type="component" value="Unassembled WGS sequence"/>
</dbReference>
<evidence type="ECO:0000313" key="1">
    <source>
        <dbReference type="EMBL" id="RLL18390.1"/>
    </source>
</evidence>
<keyword evidence="2" id="KW-1185">Reference proteome</keyword>
<dbReference type="EMBL" id="RCHC01000021">
    <property type="protein sequence ID" value="RLL18390.1"/>
    <property type="molecule type" value="Genomic_DNA"/>
</dbReference>
<evidence type="ECO:0008006" key="3">
    <source>
        <dbReference type="Google" id="ProtNLM"/>
    </source>
</evidence>
<reference evidence="1 2" key="1">
    <citation type="submission" date="2018-09" db="EMBL/GenBank/DDBJ databases">
        <title>The draft genome of Acinetobacter sp. strains.</title>
        <authorList>
            <person name="Qin J."/>
            <person name="Feng Y."/>
            <person name="Zong Z."/>
        </authorList>
    </citation>
    <scope>NUCLEOTIDE SEQUENCE [LARGE SCALE GENOMIC DNA]</scope>
    <source>
        <strain evidence="1 2">WCHAc060005</strain>
    </source>
</reference>
<comment type="caution">
    <text evidence="1">The sequence shown here is derived from an EMBL/GenBank/DDBJ whole genome shotgun (WGS) entry which is preliminary data.</text>
</comment>